<proteinExistence type="predicted"/>
<organism evidence="2 3">
    <name type="scientific">Leucobacter massiliensis</name>
    <dbReference type="NCBI Taxonomy" id="1686285"/>
    <lineage>
        <taxon>Bacteria</taxon>
        <taxon>Bacillati</taxon>
        <taxon>Actinomycetota</taxon>
        <taxon>Actinomycetes</taxon>
        <taxon>Micrococcales</taxon>
        <taxon>Microbacteriaceae</taxon>
        <taxon>Leucobacter</taxon>
    </lineage>
</organism>
<reference evidence="2 3" key="1">
    <citation type="journal article" date="2017" name="New Microbes New Infect">
        <title>Genome sequence of 'Leucobacter massiliensis' sp. nov. isolated from human pharynx after travel to the 2014 Hajj.</title>
        <authorList>
            <person name="Leangapichart T."/>
            <person name="Gautret P."/>
            <person name="Nguyen T.T."/>
            <person name="Armstrong N."/>
            <person name="Rolain J.M."/>
        </authorList>
    </citation>
    <scope>NUCLEOTIDE SEQUENCE [LARGE SCALE GENOMIC DNA]</scope>
    <source>
        <strain evidence="2 3">122RC15</strain>
    </source>
</reference>
<protein>
    <submittedName>
        <fullName evidence="2">Uncharacterized protein</fullName>
    </submittedName>
</protein>
<evidence type="ECO:0000313" key="2">
    <source>
        <dbReference type="EMBL" id="PRI12033.1"/>
    </source>
</evidence>
<feature type="region of interest" description="Disordered" evidence="1">
    <location>
        <begin position="86"/>
        <end position="108"/>
    </location>
</feature>
<evidence type="ECO:0000256" key="1">
    <source>
        <dbReference type="SAM" id="MobiDB-lite"/>
    </source>
</evidence>
<dbReference type="Proteomes" id="UP000238650">
    <property type="component" value="Unassembled WGS sequence"/>
</dbReference>
<comment type="caution">
    <text evidence="2">The sequence shown here is derived from an EMBL/GenBank/DDBJ whole genome shotgun (WGS) entry which is preliminary data.</text>
</comment>
<dbReference type="OrthoDB" id="3256236at2"/>
<sequence length="247" mass="26405">MSEWLPAPDPARFPALDRDPSWVSETPPGTALARIFRAAGPYPARWFDFRDFGPLDGRFDPQAEPVGEHPGEGVLYAVLAEGGGADAGAAGSGPQPGGAGRPSHPGGLGAALDSPFATCLLEVFQQHRIIRRRAGTPTLAVFEPLRRLRLLELSDSDWVAVAGGNAAIASGERSRSREWARAIRRAYPELDGVRAASSLVPSARVVALWEPAREALPAHPLAVIPLDRPELSGVIDRIADRYGYVLL</sequence>
<evidence type="ECO:0000313" key="3">
    <source>
        <dbReference type="Proteomes" id="UP000238650"/>
    </source>
</evidence>
<name>A0A2S9QR15_9MICO</name>
<accession>A0A2S9QR15</accession>
<dbReference type="RefSeq" id="WP_105804342.1">
    <property type="nucleotide sequence ID" value="NZ_MWZD01000013.1"/>
</dbReference>
<keyword evidence="3" id="KW-1185">Reference proteome</keyword>
<feature type="compositionally biased region" description="Gly residues" evidence="1">
    <location>
        <begin position="86"/>
        <end position="100"/>
    </location>
</feature>
<dbReference type="EMBL" id="MWZD01000013">
    <property type="protein sequence ID" value="PRI12033.1"/>
    <property type="molecule type" value="Genomic_DNA"/>
</dbReference>
<feature type="region of interest" description="Disordered" evidence="1">
    <location>
        <begin position="1"/>
        <end position="24"/>
    </location>
</feature>
<gene>
    <name evidence="2" type="ORF">B4915_02915</name>
</gene>
<dbReference type="AlphaFoldDB" id="A0A2S9QR15"/>